<evidence type="ECO:0000256" key="1">
    <source>
        <dbReference type="SAM" id="SignalP"/>
    </source>
</evidence>
<name>A0A3C1KTC0_9GAMM</name>
<evidence type="ECO:0000313" key="3">
    <source>
        <dbReference type="Proteomes" id="UP000259273"/>
    </source>
</evidence>
<reference evidence="2 3" key="1">
    <citation type="journal article" date="2018" name="Nat. Biotechnol.">
        <title>A standardized bacterial taxonomy based on genome phylogeny substantially revises the tree of life.</title>
        <authorList>
            <person name="Parks D.H."/>
            <person name="Chuvochina M."/>
            <person name="Waite D.W."/>
            <person name="Rinke C."/>
            <person name="Skarshewski A."/>
            <person name="Chaumeil P.A."/>
            <person name="Hugenholtz P."/>
        </authorList>
    </citation>
    <scope>NUCLEOTIDE SEQUENCE [LARGE SCALE GENOMIC DNA]</scope>
    <source>
        <strain evidence="2">UBA9158</strain>
    </source>
</reference>
<dbReference type="STRING" id="1121937.GCA_000423125_03176"/>
<dbReference type="EMBL" id="DMND01000268">
    <property type="protein sequence ID" value="HAN29907.1"/>
    <property type="molecule type" value="Genomic_DNA"/>
</dbReference>
<accession>A0A3C1KTC0</accession>
<protein>
    <submittedName>
        <fullName evidence="2">Uncharacterized protein</fullName>
    </submittedName>
</protein>
<gene>
    <name evidence="2" type="ORF">DCP75_19745</name>
</gene>
<sequence length="101" mass="11032">MKVAGRLSALAVFCALSVSAGVVFAQAKMPQGEFVCQVKDADGETRFVGIQASDLNRAQEIAQGKSKWAVPAGRELVECINPKTQTFKNRSAQKQYREDVR</sequence>
<comment type="caution">
    <text evidence="2">The sequence shown here is derived from an EMBL/GenBank/DDBJ whole genome shotgun (WGS) entry which is preliminary data.</text>
</comment>
<organism evidence="2 3">
    <name type="scientific">Haliea salexigens</name>
    <dbReference type="NCBI Taxonomy" id="287487"/>
    <lineage>
        <taxon>Bacteria</taxon>
        <taxon>Pseudomonadati</taxon>
        <taxon>Pseudomonadota</taxon>
        <taxon>Gammaproteobacteria</taxon>
        <taxon>Cellvibrionales</taxon>
        <taxon>Halieaceae</taxon>
        <taxon>Haliea</taxon>
    </lineage>
</organism>
<keyword evidence="1" id="KW-0732">Signal</keyword>
<dbReference type="AlphaFoldDB" id="A0A3C1KTC0"/>
<dbReference type="Proteomes" id="UP000259273">
    <property type="component" value="Unassembled WGS sequence"/>
</dbReference>
<proteinExistence type="predicted"/>
<feature type="signal peptide" evidence="1">
    <location>
        <begin position="1"/>
        <end position="25"/>
    </location>
</feature>
<feature type="chain" id="PRO_5017576423" evidence="1">
    <location>
        <begin position="26"/>
        <end position="101"/>
    </location>
</feature>
<evidence type="ECO:0000313" key="2">
    <source>
        <dbReference type="EMBL" id="HAN29907.1"/>
    </source>
</evidence>